<protein>
    <submittedName>
        <fullName evidence="3">CBS domain-containing protein</fullName>
    </submittedName>
</protein>
<dbReference type="SMART" id="SM00116">
    <property type="entry name" value="CBS"/>
    <property type="match status" value="2"/>
</dbReference>
<dbReference type="EMBL" id="CP089291">
    <property type="protein sequence ID" value="UOF90300.1"/>
    <property type="molecule type" value="Genomic_DNA"/>
</dbReference>
<dbReference type="CDD" id="cd04606">
    <property type="entry name" value="CBS_pair_Mg_transporter"/>
    <property type="match status" value="1"/>
</dbReference>
<feature type="domain" description="CBS" evidence="2">
    <location>
        <begin position="358"/>
        <end position="415"/>
    </location>
</feature>
<dbReference type="SUPFAM" id="SSF54631">
    <property type="entry name" value="CBS-domain pair"/>
    <property type="match status" value="1"/>
</dbReference>
<keyword evidence="4" id="KW-1185">Reference proteome</keyword>
<keyword evidence="1" id="KW-0129">CBS domain</keyword>
<dbReference type="Pfam" id="PF00571">
    <property type="entry name" value="CBS"/>
    <property type="match status" value="2"/>
</dbReference>
<dbReference type="InterPro" id="IPR027275">
    <property type="entry name" value="PRC-brl_dom"/>
</dbReference>
<organism evidence="3 4">
    <name type="scientific">Fodinisporobacter ferrooxydans</name>
    <dbReference type="NCBI Taxonomy" id="2901836"/>
    <lineage>
        <taxon>Bacteria</taxon>
        <taxon>Bacillati</taxon>
        <taxon>Bacillota</taxon>
        <taxon>Bacilli</taxon>
        <taxon>Bacillales</taxon>
        <taxon>Alicyclobacillaceae</taxon>
        <taxon>Fodinisporobacter</taxon>
    </lineage>
</organism>
<dbReference type="SUPFAM" id="SSF50346">
    <property type="entry name" value="PRC-barrel domain"/>
    <property type="match status" value="1"/>
</dbReference>
<dbReference type="Gene3D" id="3.10.580.10">
    <property type="entry name" value="CBS-domain"/>
    <property type="match status" value="1"/>
</dbReference>
<dbReference type="Pfam" id="PF03448">
    <property type="entry name" value="MgtE_N"/>
    <property type="match status" value="1"/>
</dbReference>
<evidence type="ECO:0000259" key="2">
    <source>
        <dbReference type="PROSITE" id="PS51371"/>
    </source>
</evidence>
<dbReference type="SUPFAM" id="SSF158791">
    <property type="entry name" value="MgtE N-terminal domain-like"/>
    <property type="match status" value="1"/>
</dbReference>
<evidence type="ECO:0000256" key="1">
    <source>
        <dbReference type="PROSITE-ProRule" id="PRU00703"/>
    </source>
</evidence>
<dbReference type="SMART" id="SM00924">
    <property type="entry name" value="MgtE_N"/>
    <property type="match status" value="1"/>
</dbReference>
<dbReference type="Gene3D" id="1.25.60.10">
    <property type="entry name" value="MgtE N-terminal domain-like"/>
    <property type="match status" value="1"/>
</dbReference>
<sequence>MKFGTTFYLSRVVGNTIYTNDQKPIGKLLDMIVDLDSRRPKVIAIKIKNNGSIRIIDFSNVSITKKNQQYHIQCTALHDMELSKLHTLFLVKHVLDKQIVDMYGRKVVRVNDLRLVVLSNGTYTVAVDVGFEGFLRRLGVAKPLKELLKPFRITVPSNLLLWDEVEAIDFTNRGIKLSKSYAKLSTLHPSDLADILEDLDRSSQLAIFSSLDDEKAADVLEELETEVQVNVLESLSVEKAADMLEKMPADEVADILEELEAERANKILIEMEKEASAEVRELMGYPEKSVGSLMTTDFISFHETITVQEVFAELRRIKPEPDSVYYLYVVDHDGRLAANVSLRDLVVAEPEQPLHRIMNRDVISVYDDDDMDEIVERISKYNLLAIPVIDRTKVLVGTVIINDVFYDFIKSKRRK</sequence>
<dbReference type="PANTHER" id="PTHR43773">
    <property type="entry name" value="MAGNESIUM TRANSPORTER MGTE"/>
    <property type="match status" value="1"/>
</dbReference>
<dbReference type="InterPro" id="IPR006669">
    <property type="entry name" value="MgtE_transporter"/>
</dbReference>
<proteinExistence type="predicted"/>
<reference evidence="3" key="1">
    <citation type="submission" date="2021-12" db="EMBL/GenBank/DDBJ databases">
        <title>Alicyclobacillaceae gen. nov., sp. nov., isolated from chalcocite enrichment system.</title>
        <authorList>
            <person name="Jiang Z."/>
        </authorList>
    </citation>
    <scope>NUCLEOTIDE SEQUENCE</scope>
    <source>
        <strain evidence="3">MYW30-H2</strain>
    </source>
</reference>
<dbReference type="RefSeq" id="WP_347436994.1">
    <property type="nucleotide sequence ID" value="NZ_CP089291.1"/>
</dbReference>
<dbReference type="Proteomes" id="UP000830167">
    <property type="component" value="Chromosome"/>
</dbReference>
<evidence type="ECO:0000313" key="4">
    <source>
        <dbReference type="Proteomes" id="UP000830167"/>
    </source>
</evidence>
<evidence type="ECO:0000313" key="3">
    <source>
        <dbReference type="EMBL" id="UOF90300.1"/>
    </source>
</evidence>
<gene>
    <name evidence="3" type="ORF">LSG31_20965</name>
</gene>
<dbReference type="PANTHER" id="PTHR43773:SF1">
    <property type="entry name" value="MAGNESIUM TRANSPORTER MGTE"/>
    <property type="match status" value="1"/>
</dbReference>
<dbReference type="InterPro" id="IPR038076">
    <property type="entry name" value="MgtE_N_sf"/>
</dbReference>
<feature type="domain" description="CBS" evidence="2">
    <location>
        <begin position="294"/>
        <end position="357"/>
    </location>
</feature>
<dbReference type="InterPro" id="IPR000644">
    <property type="entry name" value="CBS_dom"/>
</dbReference>
<dbReference type="Pfam" id="PF05239">
    <property type="entry name" value="PRC"/>
    <property type="match status" value="1"/>
</dbReference>
<dbReference type="PROSITE" id="PS51371">
    <property type="entry name" value="CBS"/>
    <property type="match status" value="2"/>
</dbReference>
<dbReference type="InterPro" id="IPR046342">
    <property type="entry name" value="CBS_dom_sf"/>
</dbReference>
<dbReference type="InterPro" id="IPR006668">
    <property type="entry name" value="Mg_transptr_MgtE_intracell_dom"/>
</dbReference>
<name>A0ABY4CR49_9BACL</name>
<accession>A0ABY4CR49</accession>
<dbReference type="InterPro" id="IPR011033">
    <property type="entry name" value="PRC_barrel-like_sf"/>
</dbReference>